<organism evidence="2 4">
    <name type="scientific">Medicago truncatula</name>
    <name type="common">Barrel medic</name>
    <name type="synonym">Medicago tribuloides</name>
    <dbReference type="NCBI Taxonomy" id="3880"/>
    <lineage>
        <taxon>Eukaryota</taxon>
        <taxon>Viridiplantae</taxon>
        <taxon>Streptophyta</taxon>
        <taxon>Embryophyta</taxon>
        <taxon>Tracheophyta</taxon>
        <taxon>Spermatophyta</taxon>
        <taxon>Magnoliopsida</taxon>
        <taxon>eudicotyledons</taxon>
        <taxon>Gunneridae</taxon>
        <taxon>Pentapetalae</taxon>
        <taxon>rosids</taxon>
        <taxon>fabids</taxon>
        <taxon>Fabales</taxon>
        <taxon>Fabaceae</taxon>
        <taxon>Papilionoideae</taxon>
        <taxon>50 kb inversion clade</taxon>
        <taxon>NPAAA clade</taxon>
        <taxon>Hologalegina</taxon>
        <taxon>IRL clade</taxon>
        <taxon>Trifolieae</taxon>
        <taxon>Medicago</taxon>
    </lineage>
</organism>
<gene>
    <name evidence="2" type="ordered locus">MTR_4g117230</name>
</gene>
<reference evidence="2 4" key="2">
    <citation type="journal article" date="2014" name="BMC Genomics">
        <title>An improved genome release (version Mt4.0) for the model legume Medicago truncatula.</title>
        <authorList>
            <person name="Tang H."/>
            <person name="Krishnakumar V."/>
            <person name="Bidwell S."/>
            <person name="Rosen B."/>
            <person name="Chan A."/>
            <person name="Zhou S."/>
            <person name="Gentzbittel L."/>
            <person name="Childs K.L."/>
            <person name="Yandell M."/>
            <person name="Gundlach H."/>
            <person name="Mayer K.F."/>
            <person name="Schwartz D.C."/>
            <person name="Town C.D."/>
        </authorList>
    </citation>
    <scope>GENOME REANNOTATION</scope>
    <source>
        <strain evidence="2">A17</strain>
        <strain evidence="3 4">cv. Jemalong A17</strain>
    </source>
</reference>
<evidence type="ECO:0000313" key="3">
    <source>
        <dbReference type="EnsemblPlants" id="KEH32194"/>
    </source>
</evidence>
<name>A0A072UQT0_MEDTR</name>
<evidence type="ECO:0008006" key="5">
    <source>
        <dbReference type="Google" id="ProtNLM"/>
    </source>
</evidence>
<reference evidence="3" key="3">
    <citation type="submission" date="2015-04" db="UniProtKB">
        <authorList>
            <consortium name="EnsemblPlants"/>
        </authorList>
    </citation>
    <scope>IDENTIFICATION</scope>
    <source>
        <strain evidence="3">cv. Jemalong A17</strain>
    </source>
</reference>
<evidence type="ECO:0000256" key="1">
    <source>
        <dbReference type="SAM" id="SignalP"/>
    </source>
</evidence>
<sequence length="51" mass="6019">MMYLLLALPVSLHLHSCIIVIYDDFSAFPPHSLQVKLRQKKKKKNRKRKGK</sequence>
<evidence type="ECO:0000313" key="4">
    <source>
        <dbReference type="Proteomes" id="UP000002051"/>
    </source>
</evidence>
<proteinExistence type="predicted"/>
<dbReference type="Proteomes" id="UP000002051">
    <property type="component" value="Chromosome 4"/>
</dbReference>
<accession>A0A072UQT0</accession>
<feature type="chain" id="PRO_5014499910" description="Transmembrane protein" evidence="1">
    <location>
        <begin position="18"/>
        <end position="51"/>
    </location>
</feature>
<protein>
    <recommendedName>
        <fullName evidence="5">Transmembrane protein</fullName>
    </recommendedName>
</protein>
<reference evidence="2 4" key="1">
    <citation type="journal article" date="2011" name="Nature">
        <title>The Medicago genome provides insight into the evolution of rhizobial symbioses.</title>
        <authorList>
            <person name="Young N.D."/>
            <person name="Debelle F."/>
            <person name="Oldroyd G.E."/>
            <person name="Geurts R."/>
            <person name="Cannon S.B."/>
            <person name="Udvardi M.K."/>
            <person name="Benedito V.A."/>
            <person name="Mayer K.F."/>
            <person name="Gouzy J."/>
            <person name="Schoof H."/>
            <person name="Van de Peer Y."/>
            <person name="Proost S."/>
            <person name="Cook D.R."/>
            <person name="Meyers B.C."/>
            <person name="Spannagl M."/>
            <person name="Cheung F."/>
            <person name="De Mita S."/>
            <person name="Krishnakumar V."/>
            <person name="Gundlach H."/>
            <person name="Zhou S."/>
            <person name="Mudge J."/>
            <person name="Bharti A.K."/>
            <person name="Murray J.D."/>
            <person name="Naoumkina M.A."/>
            <person name="Rosen B."/>
            <person name="Silverstein K.A."/>
            <person name="Tang H."/>
            <person name="Rombauts S."/>
            <person name="Zhao P.X."/>
            <person name="Zhou P."/>
            <person name="Barbe V."/>
            <person name="Bardou P."/>
            <person name="Bechner M."/>
            <person name="Bellec A."/>
            <person name="Berger A."/>
            <person name="Berges H."/>
            <person name="Bidwell S."/>
            <person name="Bisseling T."/>
            <person name="Choisne N."/>
            <person name="Couloux A."/>
            <person name="Denny R."/>
            <person name="Deshpande S."/>
            <person name="Dai X."/>
            <person name="Doyle J.J."/>
            <person name="Dudez A.M."/>
            <person name="Farmer A.D."/>
            <person name="Fouteau S."/>
            <person name="Franken C."/>
            <person name="Gibelin C."/>
            <person name="Gish J."/>
            <person name="Goldstein S."/>
            <person name="Gonzalez A.J."/>
            <person name="Green P.J."/>
            <person name="Hallab A."/>
            <person name="Hartog M."/>
            <person name="Hua A."/>
            <person name="Humphray S.J."/>
            <person name="Jeong D.H."/>
            <person name="Jing Y."/>
            <person name="Jocker A."/>
            <person name="Kenton S.M."/>
            <person name="Kim D.J."/>
            <person name="Klee K."/>
            <person name="Lai H."/>
            <person name="Lang C."/>
            <person name="Lin S."/>
            <person name="Macmil S.L."/>
            <person name="Magdelenat G."/>
            <person name="Matthews L."/>
            <person name="McCorrison J."/>
            <person name="Monaghan E.L."/>
            <person name="Mun J.H."/>
            <person name="Najar F.Z."/>
            <person name="Nicholson C."/>
            <person name="Noirot C."/>
            <person name="O'Bleness M."/>
            <person name="Paule C.R."/>
            <person name="Poulain J."/>
            <person name="Prion F."/>
            <person name="Qin B."/>
            <person name="Qu C."/>
            <person name="Retzel E.F."/>
            <person name="Riddle C."/>
            <person name="Sallet E."/>
            <person name="Samain S."/>
            <person name="Samson N."/>
            <person name="Sanders I."/>
            <person name="Saurat O."/>
            <person name="Scarpelli C."/>
            <person name="Schiex T."/>
            <person name="Segurens B."/>
            <person name="Severin A.J."/>
            <person name="Sherrier D.J."/>
            <person name="Shi R."/>
            <person name="Sims S."/>
            <person name="Singer S.R."/>
            <person name="Sinharoy S."/>
            <person name="Sterck L."/>
            <person name="Viollet A."/>
            <person name="Wang B.B."/>
            <person name="Wang K."/>
            <person name="Wang M."/>
            <person name="Wang X."/>
            <person name="Warfsmann J."/>
            <person name="Weissenbach J."/>
            <person name="White D.D."/>
            <person name="White J.D."/>
            <person name="Wiley G.B."/>
            <person name="Wincker P."/>
            <person name="Xing Y."/>
            <person name="Yang L."/>
            <person name="Yao Z."/>
            <person name="Ying F."/>
            <person name="Zhai J."/>
            <person name="Zhou L."/>
            <person name="Zuber A."/>
            <person name="Denarie J."/>
            <person name="Dixon R.A."/>
            <person name="May G.D."/>
            <person name="Schwartz D.C."/>
            <person name="Rogers J."/>
            <person name="Quetier F."/>
            <person name="Town C.D."/>
            <person name="Roe B.A."/>
        </authorList>
    </citation>
    <scope>NUCLEOTIDE SEQUENCE [LARGE SCALE GENOMIC DNA]</scope>
    <source>
        <strain evidence="2">A17</strain>
        <strain evidence="3 4">cv. Jemalong A17</strain>
    </source>
</reference>
<evidence type="ECO:0000313" key="2">
    <source>
        <dbReference type="EMBL" id="KEH32194.1"/>
    </source>
</evidence>
<dbReference type="EMBL" id="CM001220">
    <property type="protein sequence ID" value="KEH32194.1"/>
    <property type="molecule type" value="Genomic_DNA"/>
</dbReference>
<keyword evidence="4" id="KW-1185">Reference proteome</keyword>
<keyword evidence="1" id="KW-0732">Signal</keyword>
<dbReference type="EnsemblPlants" id="KEH32194">
    <property type="protein sequence ID" value="KEH32194"/>
    <property type="gene ID" value="MTR_4g117230"/>
</dbReference>
<dbReference type="AlphaFoldDB" id="A0A072UQT0"/>
<dbReference type="HOGENOM" id="CLU_3109434_0_0_1"/>
<feature type="signal peptide" evidence="1">
    <location>
        <begin position="1"/>
        <end position="17"/>
    </location>
</feature>